<reference evidence="2" key="1">
    <citation type="submission" date="2022-03" db="EMBL/GenBank/DDBJ databases">
        <title>A functionally conserved STORR gene fusion in Papaver species that diverged 16.8 million years ago.</title>
        <authorList>
            <person name="Catania T."/>
        </authorList>
    </citation>
    <scope>NUCLEOTIDE SEQUENCE</scope>
    <source>
        <strain evidence="2">S-191538</strain>
    </source>
</reference>
<proteinExistence type="predicted"/>
<evidence type="ECO:0000313" key="3">
    <source>
        <dbReference type="Proteomes" id="UP001177140"/>
    </source>
</evidence>
<accession>A0AA41SER1</accession>
<dbReference type="InterPro" id="IPR036047">
    <property type="entry name" value="F-box-like_dom_sf"/>
</dbReference>
<gene>
    <name evidence="2" type="ORF">MKW94_028027</name>
</gene>
<feature type="non-terminal residue" evidence="2">
    <location>
        <position position="127"/>
    </location>
</feature>
<evidence type="ECO:0000313" key="2">
    <source>
        <dbReference type="EMBL" id="MCL7033675.1"/>
    </source>
</evidence>
<dbReference type="Pfam" id="PF00646">
    <property type="entry name" value="F-box"/>
    <property type="match status" value="1"/>
</dbReference>
<name>A0AA41SER1_PAPNU</name>
<sequence length="127" mass="14221">MRLSTDCSSSSSSGTIDSQDLIHAIENLSLSSSTEKSSASCCSVADRVISDIDVLTLILICLPVKTLLVFKSISKQWYSLISDKMFAVNNFRRLNPKITGLFFQNQPAYVDKRTGMKLYTIFYFLMV</sequence>
<dbReference type="SUPFAM" id="SSF81383">
    <property type="entry name" value="F-box domain"/>
    <property type="match status" value="1"/>
</dbReference>
<comment type="caution">
    <text evidence="2">The sequence shown here is derived from an EMBL/GenBank/DDBJ whole genome shotgun (WGS) entry which is preliminary data.</text>
</comment>
<dbReference type="InterPro" id="IPR001810">
    <property type="entry name" value="F-box_dom"/>
</dbReference>
<evidence type="ECO:0000259" key="1">
    <source>
        <dbReference type="Pfam" id="PF00646"/>
    </source>
</evidence>
<dbReference type="AlphaFoldDB" id="A0AA41SER1"/>
<feature type="domain" description="F-box" evidence="1">
    <location>
        <begin position="52"/>
        <end position="86"/>
    </location>
</feature>
<organism evidence="2 3">
    <name type="scientific">Papaver nudicaule</name>
    <name type="common">Iceland poppy</name>
    <dbReference type="NCBI Taxonomy" id="74823"/>
    <lineage>
        <taxon>Eukaryota</taxon>
        <taxon>Viridiplantae</taxon>
        <taxon>Streptophyta</taxon>
        <taxon>Embryophyta</taxon>
        <taxon>Tracheophyta</taxon>
        <taxon>Spermatophyta</taxon>
        <taxon>Magnoliopsida</taxon>
        <taxon>Ranunculales</taxon>
        <taxon>Papaveraceae</taxon>
        <taxon>Papaveroideae</taxon>
        <taxon>Papaver</taxon>
    </lineage>
</organism>
<dbReference type="EMBL" id="JAJJMA010137215">
    <property type="protein sequence ID" value="MCL7033675.1"/>
    <property type="molecule type" value="Genomic_DNA"/>
</dbReference>
<keyword evidence="3" id="KW-1185">Reference proteome</keyword>
<protein>
    <recommendedName>
        <fullName evidence="1">F-box domain-containing protein</fullName>
    </recommendedName>
</protein>
<dbReference type="Proteomes" id="UP001177140">
    <property type="component" value="Unassembled WGS sequence"/>
</dbReference>